<feature type="region of interest" description="Disordered" evidence="1">
    <location>
        <begin position="230"/>
        <end position="398"/>
    </location>
</feature>
<evidence type="ECO:0000256" key="1">
    <source>
        <dbReference type="SAM" id="MobiDB-lite"/>
    </source>
</evidence>
<feature type="region of interest" description="Disordered" evidence="1">
    <location>
        <begin position="1"/>
        <end position="34"/>
    </location>
</feature>
<protein>
    <recommendedName>
        <fullName evidence="4">G patch domain-containing protein 1</fullName>
    </recommendedName>
</protein>
<feature type="compositionally biased region" description="Basic residues" evidence="1">
    <location>
        <begin position="504"/>
        <end position="547"/>
    </location>
</feature>
<dbReference type="PANTHER" id="PTHR13384:SF19">
    <property type="entry name" value="G PATCH DOMAIN-CONTAINING PROTEIN 1"/>
    <property type="match status" value="1"/>
</dbReference>
<sequence>QPKPSLKVRSGLKQEPIDSLSSQSSSERSLSEADAEIEKLYEEFKSSGSKPLSEYKPFAKDPEKQRRYELYLRMKAAGHKDRFHLALPRSMREWEKEREIREFYRAAQLFQPLTSTMASRFITAATDDKVPILKDGLNVDIPKIVEEAKIDCETDALGGSVKDDRIKAAKMKMFGKLTQYTDDWYPENLVCRRFNIPNPYPGSSLVGVPKGRKEKFSLFNSLNAPIETTAGLQSLKEKEDEKIDKNEEEELSKDLSIDNQDLDESKENYGLKVPVDGPPTMDLFKAIFQDSDSDSDSNDSDKEENNKVDKDKQKKSTEKGQKSEDNSKKVDDFLSAMRNHDNNSESSSECDSTEGWKNRNIDNSKSDHCDSKLENVHRGPRMSRFDRTDRPNLDHSENVLKPVFVSRKKELPKDTEKSVSTAKGIFANIDFEEINSYRDYQPLKDDSTNSKDKGNESNSSIDSDDEYGPSIPIHLKGRNQMITQPKKLSVIPKVSEIDKDKKWKEKHNLKKKHKHKEKHKHKKEKKKKKNKDHKHKKHSKKCKKRRSSSSSSSSDSSVEILD</sequence>
<feature type="region of interest" description="Disordered" evidence="1">
    <location>
        <begin position="437"/>
        <end position="562"/>
    </location>
</feature>
<evidence type="ECO:0000313" key="3">
    <source>
        <dbReference type="Proteomes" id="UP001497623"/>
    </source>
</evidence>
<feature type="compositionally biased region" description="Basic and acidic residues" evidence="1">
    <location>
        <begin position="299"/>
        <end position="343"/>
    </location>
</feature>
<keyword evidence="3" id="KW-1185">Reference proteome</keyword>
<evidence type="ECO:0000313" key="2">
    <source>
        <dbReference type="EMBL" id="CAL4081886.1"/>
    </source>
</evidence>
<dbReference type="Pfam" id="PF26093">
    <property type="entry name" value="HTH_TGH"/>
    <property type="match status" value="1"/>
</dbReference>
<dbReference type="GO" id="GO:0005634">
    <property type="term" value="C:nucleus"/>
    <property type="evidence" value="ECO:0007669"/>
    <property type="project" value="TreeGrafter"/>
</dbReference>
<name>A0AAV2QGE8_MEGNR</name>
<dbReference type="GO" id="GO:0003723">
    <property type="term" value="F:RNA binding"/>
    <property type="evidence" value="ECO:0007669"/>
    <property type="project" value="TreeGrafter"/>
</dbReference>
<dbReference type="EMBL" id="CAXKWB010006179">
    <property type="protein sequence ID" value="CAL4081886.1"/>
    <property type="molecule type" value="Genomic_DNA"/>
</dbReference>
<dbReference type="AlphaFoldDB" id="A0AAV2QGE8"/>
<feature type="compositionally biased region" description="Basic and acidic residues" evidence="1">
    <location>
        <begin position="354"/>
        <end position="398"/>
    </location>
</feature>
<organism evidence="2 3">
    <name type="scientific">Meganyctiphanes norvegica</name>
    <name type="common">Northern krill</name>
    <name type="synonym">Thysanopoda norvegica</name>
    <dbReference type="NCBI Taxonomy" id="48144"/>
    <lineage>
        <taxon>Eukaryota</taxon>
        <taxon>Metazoa</taxon>
        <taxon>Ecdysozoa</taxon>
        <taxon>Arthropoda</taxon>
        <taxon>Crustacea</taxon>
        <taxon>Multicrustacea</taxon>
        <taxon>Malacostraca</taxon>
        <taxon>Eumalacostraca</taxon>
        <taxon>Eucarida</taxon>
        <taxon>Euphausiacea</taxon>
        <taxon>Euphausiidae</taxon>
        <taxon>Meganyctiphanes</taxon>
    </lineage>
</organism>
<feature type="non-terminal residue" evidence="2">
    <location>
        <position position="1"/>
    </location>
</feature>
<feature type="non-terminal residue" evidence="2">
    <location>
        <position position="562"/>
    </location>
</feature>
<feature type="compositionally biased region" description="Basic and acidic residues" evidence="1">
    <location>
        <begin position="441"/>
        <end position="455"/>
    </location>
</feature>
<proteinExistence type="predicted"/>
<gene>
    <name evidence="2" type="ORF">MNOR_LOCUS11654</name>
</gene>
<evidence type="ECO:0008006" key="4">
    <source>
        <dbReference type="Google" id="ProtNLM"/>
    </source>
</evidence>
<feature type="compositionally biased region" description="Low complexity" evidence="1">
    <location>
        <begin position="548"/>
        <end position="562"/>
    </location>
</feature>
<feature type="compositionally biased region" description="Low complexity" evidence="1">
    <location>
        <begin position="19"/>
        <end position="28"/>
    </location>
</feature>
<reference evidence="2 3" key="1">
    <citation type="submission" date="2024-05" db="EMBL/GenBank/DDBJ databases">
        <authorList>
            <person name="Wallberg A."/>
        </authorList>
    </citation>
    <scope>NUCLEOTIDE SEQUENCE [LARGE SCALE GENOMIC DNA]</scope>
</reference>
<feature type="compositionally biased region" description="Basic and acidic residues" evidence="1">
    <location>
        <begin position="235"/>
        <end position="245"/>
    </location>
</feature>
<dbReference type="PANTHER" id="PTHR13384">
    <property type="entry name" value="G PATCH DOMAIN-CONTAINING PROTEIN 1"/>
    <property type="match status" value="1"/>
</dbReference>
<dbReference type="Proteomes" id="UP001497623">
    <property type="component" value="Unassembled WGS sequence"/>
</dbReference>
<comment type="caution">
    <text evidence="2">The sequence shown here is derived from an EMBL/GenBank/DDBJ whole genome shotgun (WGS) entry which is preliminary data.</text>
</comment>
<accession>A0AAV2QGE8</accession>